<keyword evidence="6 9" id="KW-1133">Transmembrane helix</keyword>
<keyword evidence="2 8" id="KW-0813">Transport</keyword>
<dbReference type="GO" id="GO:0017038">
    <property type="term" value="P:protein import"/>
    <property type="evidence" value="ECO:0007669"/>
    <property type="project" value="TreeGrafter"/>
</dbReference>
<dbReference type="InterPro" id="IPR050790">
    <property type="entry name" value="ExbB/TolQ_transport"/>
</dbReference>
<keyword evidence="3" id="KW-1003">Cell membrane</keyword>
<evidence type="ECO:0000256" key="7">
    <source>
        <dbReference type="ARBA" id="ARBA00023136"/>
    </source>
</evidence>
<evidence type="ECO:0000313" key="12">
    <source>
        <dbReference type="Proteomes" id="UP000503003"/>
    </source>
</evidence>
<accession>A0A6G7CP59</accession>
<keyword evidence="4 9" id="KW-0812">Transmembrane</keyword>
<dbReference type="PANTHER" id="PTHR30625">
    <property type="entry name" value="PROTEIN TOLQ"/>
    <property type="match status" value="1"/>
</dbReference>
<dbReference type="PANTHER" id="PTHR30625:SF15">
    <property type="entry name" value="BIOPOLYMER TRANSPORT PROTEIN EXBB"/>
    <property type="match status" value="1"/>
</dbReference>
<dbReference type="GO" id="GO:0005886">
    <property type="term" value="C:plasma membrane"/>
    <property type="evidence" value="ECO:0007669"/>
    <property type="project" value="UniProtKB-SubCell"/>
</dbReference>
<evidence type="ECO:0000259" key="10">
    <source>
        <dbReference type="Pfam" id="PF01618"/>
    </source>
</evidence>
<evidence type="ECO:0000256" key="4">
    <source>
        <dbReference type="ARBA" id="ARBA00022692"/>
    </source>
</evidence>
<evidence type="ECO:0000256" key="6">
    <source>
        <dbReference type="ARBA" id="ARBA00022989"/>
    </source>
</evidence>
<dbReference type="Proteomes" id="UP000503003">
    <property type="component" value="Chromosome 2"/>
</dbReference>
<keyword evidence="7 9" id="KW-0472">Membrane</keyword>
<comment type="subcellular location">
    <subcellularLocation>
        <location evidence="1">Cell membrane</location>
        <topology evidence="1">Multi-pass membrane protein</topology>
    </subcellularLocation>
    <subcellularLocation>
        <location evidence="8">Membrane</location>
        <topology evidence="8">Multi-pass membrane protein</topology>
    </subcellularLocation>
</comment>
<evidence type="ECO:0000256" key="3">
    <source>
        <dbReference type="ARBA" id="ARBA00022475"/>
    </source>
</evidence>
<evidence type="ECO:0000256" key="1">
    <source>
        <dbReference type="ARBA" id="ARBA00004651"/>
    </source>
</evidence>
<protein>
    <submittedName>
        <fullName evidence="11">MotA/TolQ/ExbB proton channel family protein</fullName>
    </submittedName>
</protein>
<evidence type="ECO:0000256" key="8">
    <source>
        <dbReference type="RuleBase" id="RU004057"/>
    </source>
</evidence>
<dbReference type="Pfam" id="PF01618">
    <property type="entry name" value="MotA_ExbB"/>
    <property type="match status" value="1"/>
</dbReference>
<gene>
    <name evidence="11" type="ORF">G5S32_17980</name>
</gene>
<sequence>MFEDIWQLTTGIPLLLCSIVALSLIIERTMFLAKQKDLPQNKYESALTHIANARPEEATHEILQSKPFYAQALELMKTENCSEKSVRDEHVSTLMILFNSRLRQRLSGLVTIAALAPMLGLLGTIVGLMRAFRTIGEHAGPVEPSLVANGLWQALSTTAAGLVIAVICILTHAIFLSKIKRMLTRSQFILNSLSQSMQLKNRQLERVNDSD</sequence>
<dbReference type="InterPro" id="IPR002898">
    <property type="entry name" value="MotA_ExbB_proton_chnl"/>
</dbReference>
<comment type="similarity">
    <text evidence="8">Belongs to the exbB/tolQ family.</text>
</comment>
<feature type="transmembrane region" description="Helical" evidence="9">
    <location>
        <begin position="152"/>
        <end position="176"/>
    </location>
</feature>
<evidence type="ECO:0000256" key="5">
    <source>
        <dbReference type="ARBA" id="ARBA00022927"/>
    </source>
</evidence>
<feature type="domain" description="MotA/TolQ/ExbB proton channel" evidence="10">
    <location>
        <begin position="68"/>
        <end position="185"/>
    </location>
</feature>
<feature type="transmembrane region" description="Helical" evidence="9">
    <location>
        <begin position="6"/>
        <end position="26"/>
    </location>
</feature>
<proteinExistence type="inferred from homology"/>
<dbReference type="EMBL" id="CP049332">
    <property type="protein sequence ID" value="QIH43870.1"/>
    <property type="molecule type" value="Genomic_DNA"/>
</dbReference>
<organism evidence="11 12">
    <name type="scientific">Vibrio ziniensis</name>
    <dbReference type="NCBI Taxonomy" id="2711221"/>
    <lineage>
        <taxon>Bacteria</taxon>
        <taxon>Pseudomonadati</taxon>
        <taxon>Pseudomonadota</taxon>
        <taxon>Gammaproteobacteria</taxon>
        <taxon>Vibrionales</taxon>
        <taxon>Vibrionaceae</taxon>
        <taxon>Vibrio</taxon>
    </lineage>
</organism>
<dbReference type="AlphaFoldDB" id="A0A6G7CP59"/>
<evidence type="ECO:0000313" key="11">
    <source>
        <dbReference type="EMBL" id="QIH43870.1"/>
    </source>
</evidence>
<keyword evidence="12" id="KW-1185">Reference proteome</keyword>
<dbReference type="KEGG" id="vzi:G5S32_17980"/>
<feature type="transmembrane region" description="Helical" evidence="9">
    <location>
        <begin position="109"/>
        <end position="132"/>
    </location>
</feature>
<evidence type="ECO:0000256" key="9">
    <source>
        <dbReference type="SAM" id="Phobius"/>
    </source>
</evidence>
<name>A0A6G7CP59_9VIBR</name>
<dbReference type="RefSeq" id="WP_165313536.1">
    <property type="nucleotide sequence ID" value="NZ_CP049332.1"/>
</dbReference>
<keyword evidence="5 8" id="KW-0653">Protein transport</keyword>
<reference evidence="11 12" key="1">
    <citation type="submission" date="2020-02" db="EMBL/GenBank/DDBJ databases">
        <title>A complete genome of a marine bacterium Vibrio sp. ZWAL4003 isolated from the mangrove sediment with the ability to degrade polysaccharides.</title>
        <authorList>
            <person name="Wu J."/>
            <person name="Qu W."/>
            <person name="Zeng R."/>
        </authorList>
    </citation>
    <scope>NUCLEOTIDE SEQUENCE [LARGE SCALE GENOMIC DNA]</scope>
    <source>
        <strain evidence="11 12">ZWAL4003</strain>
    </source>
</reference>
<evidence type="ECO:0000256" key="2">
    <source>
        <dbReference type="ARBA" id="ARBA00022448"/>
    </source>
</evidence>